<feature type="compositionally biased region" description="Basic and acidic residues" evidence="2">
    <location>
        <begin position="148"/>
        <end position="164"/>
    </location>
</feature>
<feature type="region of interest" description="Disordered" evidence="2">
    <location>
        <begin position="81"/>
        <end position="176"/>
    </location>
</feature>
<dbReference type="EMBL" id="CAUYUJ010016522">
    <property type="protein sequence ID" value="CAK0866288.1"/>
    <property type="molecule type" value="Genomic_DNA"/>
</dbReference>
<feature type="compositionally biased region" description="Polar residues" evidence="2">
    <location>
        <begin position="722"/>
        <end position="734"/>
    </location>
</feature>
<feature type="compositionally biased region" description="Low complexity" evidence="2">
    <location>
        <begin position="81"/>
        <end position="130"/>
    </location>
</feature>
<feature type="region of interest" description="Disordered" evidence="2">
    <location>
        <begin position="617"/>
        <end position="676"/>
    </location>
</feature>
<evidence type="ECO:0000256" key="2">
    <source>
        <dbReference type="SAM" id="MobiDB-lite"/>
    </source>
</evidence>
<evidence type="ECO:0000256" key="1">
    <source>
        <dbReference type="SAM" id="Coils"/>
    </source>
</evidence>
<accession>A0ABN9V2I7</accession>
<organism evidence="3 4">
    <name type="scientific">Prorocentrum cordatum</name>
    <dbReference type="NCBI Taxonomy" id="2364126"/>
    <lineage>
        <taxon>Eukaryota</taxon>
        <taxon>Sar</taxon>
        <taxon>Alveolata</taxon>
        <taxon>Dinophyceae</taxon>
        <taxon>Prorocentrales</taxon>
        <taxon>Prorocentraceae</taxon>
        <taxon>Prorocentrum</taxon>
    </lineage>
</organism>
<feature type="region of interest" description="Disordered" evidence="2">
    <location>
        <begin position="717"/>
        <end position="848"/>
    </location>
</feature>
<feature type="region of interest" description="Disordered" evidence="2">
    <location>
        <begin position="496"/>
        <end position="517"/>
    </location>
</feature>
<proteinExistence type="predicted"/>
<evidence type="ECO:0000313" key="4">
    <source>
        <dbReference type="Proteomes" id="UP001189429"/>
    </source>
</evidence>
<feature type="compositionally biased region" description="Low complexity" evidence="2">
    <location>
        <begin position="51"/>
        <end position="61"/>
    </location>
</feature>
<feature type="coiled-coil region" evidence="1">
    <location>
        <begin position="582"/>
        <end position="609"/>
    </location>
</feature>
<feature type="compositionally biased region" description="Basic and acidic residues" evidence="2">
    <location>
        <begin position="617"/>
        <end position="627"/>
    </location>
</feature>
<feature type="compositionally biased region" description="Basic and acidic residues" evidence="2">
    <location>
        <begin position="634"/>
        <end position="647"/>
    </location>
</feature>
<feature type="region of interest" description="Disordered" evidence="2">
    <location>
        <begin position="1"/>
        <end position="66"/>
    </location>
</feature>
<dbReference type="Proteomes" id="UP001189429">
    <property type="component" value="Unassembled WGS sequence"/>
</dbReference>
<evidence type="ECO:0000313" key="3">
    <source>
        <dbReference type="EMBL" id="CAK0866288.1"/>
    </source>
</evidence>
<name>A0ABN9V2I7_9DINO</name>
<feature type="compositionally biased region" description="Polar residues" evidence="2">
    <location>
        <begin position="1"/>
        <end position="11"/>
    </location>
</feature>
<reference evidence="3" key="1">
    <citation type="submission" date="2023-10" db="EMBL/GenBank/DDBJ databases">
        <authorList>
            <person name="Chen Y."/>
            <person name="Shah S."/>
            <person name="Dougan E. K."/>
            <person name="Thang M."/>
            <person name="Chan C."/>
        </authorList>
    </citation>
    <scope>NUCLEOTIDE SEQUENCE [LARGE SCALE GENOMIC DNA]</scope>
</reference>
<keyword evidence="1" id="KW-0175">Coiled coil</keyword>
<gene>
    <name evidence="3" type="ORF">PCOR1329_LOCUS53507</name>
</gene>
<feature type="compositionally biased region" description="Low complexity" evidence="2">
    <location>
        <begin position="651"/>
        <end position="676"/>
    </location>
</feature>
<comment type="caution">
    <text evidence="3">The sequence shown here is derived from an EMBL/GenBank/DDBJ whole genome shotgun (WGS) entry which is preliminary data.</text>
</comment>
<sequence>MFWPFSANSARPATWRPDGPRGDDPEAAVPRGEAPRAVASGSPGGPGGYAGAAAAARYSPAADEESPLGLAWCDVSGRRCAGSSRRAASAGPPTEGLPALRPAGPGAAAARPRSSGPDGRAGSASPGSASTVSTPGCPLGRAPASPAERCERGDGEAPRPRDAATDAPAPPRPEMAALEERLAAQLERLREHLMGLPGQLREQAGEEARLALEAAVGPLAARVAELSGRQSPLERRLTDLAEAVGELRERTHPAARDGAAAEEADSVTRGELLEVVDLLKRELRRMVADEVRRAAGPSDQGAAQLAERVSASERRIQELGAAVDGTSALHAGSLADLSERLSRQQQAVCAAQAGVEQLQASLEQAHVGIDGQAEAVRRLRDSARTLESKLDDLARGQRSSGAELGAAVAALEERGAEHDERLERLTAGLASTRRGLEDQGARLERAVDDALQRCAAGESLAKLVAALEEGCAHAAEKLDQSEALVAAVAPLKEQAVRTERSAEQPGQGRGGPGGLLEERLEGLEHGRQRFDDTLVTLEQLAGRIAGRVTRLEADAAAVVGRVTRLEADAVAGEAADDAGAARTELEGRLHRLEDSAAAEQKRLRDLAHALRAFIARCERPSHGDPPRAARRAGSRSEERRPADHLRTPCEPAWRSPSPRAPDPAAAAGPCWAATPGSAAEATAGAPALWKGEPGGRPACAPRIVLDVSGLSGRARSLEAVGSTPSTAAASSVQSEAEDRWDASGSRASGAAHRLPSAEGASAGAGRPARPPAVAAPPGAAAEEEPCRRWRRPLGRPAAPSPAVHQPQEPLSARRRCVARGCATPLPGGSHAAAATAGTPERQGAPRAD</sequence>
<feature type="compositionally biased region" description="Low complexity" evidence="2">
    <location>
        <begin position="742"/>
        <end position="767"/>
    </location>
</feature>
<protein>
    <submittedName>
        <fullName evidence="3">Uncharacterized protein</fullName>
    </submittedName>
</protein>
<keyword evidence="4" id="KW-1185">Reference proteome</keyword>